<feature type="domain" description="PAC" evidence="5">
    <location>
        <begin position="206"/>
        <end position="258"/>
    </location>
</feature>
<dbReference type="SMART" id="SM00086">
    <property type="entry name" value="PAC"/>
    <property type="match status" value="2"/>
</dbReference>
<feature type="domain" description="PAS" evidence="4">
    <location>
        <begin position="25"/>
        <end position="55"/>
    </location>
</feature>
<dbReference type="GO" id="GO:0006935">
    <property type="term" value="P:chemotaxis"/>
    <property type="evidence" value="ECO:0007669"/>
    <property type="project" value="InterPro"/>
</dbReference>
<dbReference type="InterPro" id="IPR000014">
    <property type="entry name" value="PAS"/>
</dbReference>
<dbReference type="PRINTS" id="PR00260">
    <property type="entry name" value="CHEMTRNSDUCR"/>
</dbReference>
<dbReference type="Proteomes" id="UP000631694">
    <property type="component" value="Unassembled WGS sequence"/>
</dbReference>
<feature type="domain" description="T-SNARE coiled-coil homology" evidence="6">
    <location>
        <begin position="411"/>
        <end position="473"/>
    </location>
</feature>
<comment type="similarity">
    <text evidence="1">Belongs to the methyl-accepting chemotaxis (MCP) protein family.</text>
</comment>
<dbReference type="Gene3D" id="1.10.287.950">
    <property type="entry name" value="Methyl-accepting chemotaxis protein"/>
    <property type="match status" value="1"/>
</dbReference>
<protein>
    <submittedName>
        <fullName evidence="7">PAS domain-containing methyl-accepting chemotaxis protein</fullName>
    </submittedName>
</protein>
<dbReference type="InterPro" id="IPR004089">
    <property type="entry name" value="MCPsignal_dom"/>
</dbReference>
<dbReference type="InterPro" id="IPR013655">
    <property type="entry name" value="PAS_fold_3"/>
</dbReference>
<name>A0A931I634_9HYPH</name>
<evidence type="ECO:0000313" key="8">
    <source>
        <dbReference type="Proteomes" id="UP000631694"/>
    </source>
</evidence>
<dbReference type="Gene3D" id="3.30.450.20">
    <property type="entry name" value="PAS domain"/>
    <property type="match status" value="2"/>
</dbReference>
<gene>
    <name evidence="7" type="ORF">I5731_16940</name>
</gene>
<comment type="caution">
    <text evidence="7">The sequence shown here is derived from an EMBL/GenBank/DDBJ whole genome shotgun (WGS) entry which is preliminary data.</text>
</comment>
<dbReference type="InterPro" id="IPR000700">
    <property type="entry name" value="PAS-assoc_C"/>
</dbReference>
<organism evidence="7 8">
    <name type="scientific">Methylobrevis albus</name>
    <dbReference type="NCBI Taxonomy" id="2793297"/>
    <lineage>
        <taxon>Bacteria</taxon>
        <taxon>Pseudomonadati</taxon>
        <taxon>Pseudomonadota</taxon>
        <taxon>Alphaproteobacteria</taxon>
        <taxon>Hyphomicrobiales</taxon>
        <taxon>Pleomorphomonadaceae</taxon>
        <taxon>Methylobrevis</taxon>
    </lineage>
</organism>
<dbReference type="SUPFAM" id="SSF58104">
    <property type="entry name" value="Methyl-accepting chemotaxis protein (MCP) signaling domain"/>
    <property type="match status" value="1"/>
</dbReference>
<dbReference type="SMART" id="SM00091">
    <property type="entry name" value="PAS"/>
    <property type="match status" value="2"/>
</dbReference>
<dbReference type="RefSeq" id="WP_197312599.1">
    <property type="nucleotide sequence ID" value="NZ_JADZLT010000055.1"/>
</dbReference>
<dbReference type="GO" id="GO:0007165">
    <property type="term" value="P:signal transduction"/>
    <property type="evidence" value="ECO:0007669"/>
    <property type="project" value="UniProtKB-KW"/>
</dbReference>
<dbReference type="EMBL" id="JADZLT010000055">
    <property type="protein sequence ID" value="MBH0239511.1"/>
    <property type="molecule type" value="Genomic_DNA"/>
</dbReference>
<dbReference type="SUPFAM" id="SSF55785">
    <property type="entry name" value="PYP-like sensor domain (PAS domain)"/>
    <property type="match status" value="2"/>
</dbReference>
<dbReference type="PROSITE" id="PS50111">
    <property type="entry name" value="CHEMOTAXIS_TRANSDUC_2"/>
    <property type="match status" value="1"/>
</dbReference>
<sequence length="495" mass="52320">MLGLTSSKTREDAATLVALDKSLAIISFDTSGNILDANENFLRLVGYSLSEIKGKHHRIFVDPAEHGSPAYANFWATLARGEYQQAEYRRIGKGGREVWIQGSYNPLLDSSGRPFKIIKFASDVSTAKLRSAEHAGQIEALNRSQAVIHFELDGTVTDANENFLNALGYRIEEIRGRHHSMFVSSSEANSPAYRDFWRRLGAGEFVAAEFCRIGKGGREVWIEASYNPIFDMNGKPFKVVKFATDITGKVEERKRREIIQKAIAADLAAITESIGEVTSQAASSASAATQTSSNVQAVASGAEELAASVQEISRQLSTALNVTTEAVDQAERTTGIVAGLSTSAQKIGAVVELISSIAAQTNLLALNATIEAARAGEAGRGFAVVASEVKNLATQTAKATEEIGAQIDAVQTTAGSAAQAIGSIAATISRINEISSGIATAVEEQASVTRDMSENMQVAATGVETIVGNMGAIASASEEVNTAAIQVRTASAGLL</sequence>
<dbReference type="InterPro" id="IPR035965">
    <property type="entry name" value="PAS-like_dom_sf"/>
</dbReference>
<evidence type="ECO:0000259" key="6">
    <source>
        <dbReference type="PROSITE" id="PS50192"/>
    </source>
</evidence>
<dbReference type="PANTHER" id="PTHR24422:SF10">
    <property type="entry name" value="CHEMOTAXIS PROTEIN METHYLTRANSFERASE 2"/>
    <property type="match status" value="1"/>
</dbReference>
<proteinExistence type="inferred from homology"/>
<dbReference type="GO" id="GO:0016020">
    <property type="term" value="C:membrane"/>
    <property type="evidence" value="ECO:0007669"/>
    <property type="project" value="InterPro"/>
</dbReference>
<evidence type="ECO:0000259" key="3">
    <source>
        <dbReference type="PROSITE" id="PS50111"/>
    </source>
</evidence>
<dbReference type="InterPro" id="IPR050903">
    <property type="entry name" value="Bact_Chemotaxis_MeTrfase"/>
</dbReference>
<evidence type="ECO:0000259" key="5">
    <source>
        <dbReference type="PROSITE" id="PS50113"/>
    </source>
</evidence>
<keyword evidence="8" id="KW-1185">Reference proteome</keyword>
<evidence type="ECO:0000256" key="1">
    <source>
        <dbReference type="ARBA" id="ARBA00029447"/>
    </source>
</evidence>
<feature type="domain" description="PAC" evidence="5">
    <location>
        <begin position="84"/>
        <end position="136"/>
    </location>
</feature>
<dbReference type="AlphaFoldDB" id="A0A931I634"/>
<dbReference type="PROSITE" id="PS50113">
    <property type="entry name" value="PAC"/>
    <property type="match status" value="2"/>
</dbReference>
<evidence type="ECO:0000313" key="7">
    <source>
        <dbReference type="EMBL" id="MBH0239511.1"/>
    </source>
</evidence>
<dbReference type="PROSITE" id="PS50112">
    <property type="entry name" value="PAS"/>
    <property type="match status" value="1"/>
</dbReference>
<dbReference type="NCBIfam" id="TIGR00229">
    <property type="entry name" value="sensory_box"/>
    <property type="match status" value="2"/>
</dbReference>
<evidence type="ECO:0000256" key="2">
    <source>
        <dbReference type="PROSITE-ProRule" id="PRU00284"/>
    </source>
</evidence>
<dbReference type="InterPro" id="IPR004090">
    <property type="entry name" value="Chemotax_Me-accpt_rcpt"/>
</dbReference>
<dbReference type="GO" id="GO:0004888">
    <property type="term" value="F:transmembrane signaling receptor activity"/>
    <property type="evidence" value="ECO:0007669"/>
    <property type="project" value="InterPro"/>
</dbReference>
<dbReference type="InterPro" id="IPR001610">
    <property type="entry name" value="PAC"/>
</dbReference>
<dbReference type="PROSITE" id="PS50192">
    <property type="entry name" value="T_SNARE"/>
    <property type="match status" value="1"/>
</dbReference>
<dbReference type="SMART" id="SM00283">
    <property type="entry name" value="MA"/>
    <property type="match status" value="1"/>
</dbReference>
<reference evidence="7" key="1">
    <citation type="submission" date="2020-12" db="EMBL/GenBank/DDBJ databases">
        <title>Methylobrevis albus sp. nov., isolated from fresh water lack sediment.</title>
        <authorList>
            <person name="Zou Q."/>
        </authorList>
    </citation>
    <scope>NUCLEOTIDE SEQUENCE</scope>
    <source>
        <strain evidence="7">L22</strain>
    </source>
</reference>
<dbReference type="CDD" id="cd00130">
    <property type="entry name" value="PAS"/>
    <property type="match status" value="2"/>
</dbReference>
<keyword evidence="2" id="KW-0807">Transducer</keyword>
<evidence type="ECO:0000259" key="4">
    <source>
        <dbReference type="PROSITE" id="PS50112"/>
    </source>
</evidence>
<dbReference type="Pfam" id="PF08447">
    <property type="entry name" value="PAS_3"/>
    <property type="match status" value="2"/>
</dbReference>
<feature type="domain" description="Methyl-accepting transducer" evidence="3">
    <location>
        <begin position="259"/>
        <end position="488"/>
    </location>
</feature>
<dbReference type="InterPro" id="IPR000727">
    <property type="entry name" value="T_SNARE_dom"/>
</dbReference>
<accession>A0A931I634</accession>
<dbReference type="Pfam" id="PF00015">
    <property type="entry name" value="MCPsignal"/>
    <property type="match status" value="1"/>
</dbReference>
<dbReference type="PANTHER" id="PTHR24422">
    <property type="entry name" value="CHEMOTAXIS PROTEIN METHYLTRANSFERASE"/>
    <property type="match status" value="1"/>
</dbReference>